<evidence type="ECO:0000256" key="1">
    <source>
        <dbReference type="ARBA" id="ARBA00022670"/>
    </source>
</evidence>
<dbReference type="GO" id="GO:0046872">
    <property type="term" value="F:metal ion binding"/>
    <property type="evidence" value="ECO:0007669"/>
    <property type="project" value="UniProtKB-UniRule"/>
</dbReference>
<dbReference type="EMBL" id="WJQR01000007">
    <property type="protein sequence ID" value="MRI82014.1"/>
    <property type="molecule type" value="Genomic_DNA"/>
</dbReference>
<keyword evidence="3 6" id="KW-0378">Hydrolase</keyword>
<dbReference type="InterPro" id="IPR001567">
    <property type="entry name" value="Pept_M3A_M3B_dom"/>
</dbReference>
<evidence type="ECO:0000259" key="7">
    <source>
        <dbReference type="Pfam" id="PF01432"/>
    </source>
</evidence>
<feature type="domain" description="Peptidase M3A/M3B catalytic" evidence="7">
    <location>
        <begin position="166"/>
        <end position="546"/>
    </location>
</feature>
<dbReference type="Gene3D" id="1.10.1370.30">
    <property type="match status" value="1"/>
</dbReference>
<evidence type="ECO:0000256" key="6">
    <source>
        <dbReference type="RuleBase" id="RU003435"/>
    </source>
</evidence>
<dbReference type="InterPro" id="IPR011976">
    <property type="entry name" value="Pept_M3B_oligopep-rel"/>
</dbReference>
<keyword evidence="4 6" id="KW-0862">Zinc</keyword>
<evidence type="ECO:0000256" key="2">
    <source>
        <dbReference type="ARBA" id="ARBA00022723"/>
    </source>
</evidence>
<comment type="caution">
    <text evidence="8">The sequence shown here is derived from an EMBL/GenBank/DDBJ whole genome shotgun (WGS) entry which is preliminary data.</text>
</comment>
<organism evidence="8 9">
    <name type="scientific">Fundicoccus ignavus</name>
    <dbReference type="NCBI Taxonomy" id="2664442"/>
    <lineage>
        <taxon>Bacteria</taxon>
        <taxon>Bacillati</taxon>
        <taxon>Bacillota</taxon>
        <taxon>Bacilli</taxon>
        <taxon>Lactobacillales</taxon>
        <taxon>Aerococcaceae</taxon>
        <taxon>Fundicoccus</taxon>
    </lineage>
</organism>
<dbReference type="RefSeq" id="WP_153862190.1">
    <property type="nucleotide sequence ID" value="NZ_WJQR01000007.1"/>
</dbReference>
<dbReference type="GO" id="GO:0004222">
    <property type="term" value="F:metalloendopeptidase activity"/>
    <property type="evidence" value="ECO:0007669"/>
    <property type="project" value="InterPro"/>
</dbReference>
<evidence type="ECO:0000256" key="3">
    <source>
        <dbReference type="ARBA" id="ARBA00022801"/>
    </source>
</evidence>
<evidence type="ECO:0000256" key="4">
    <source>
        <dbReference type="ARBA" id="ARBA00022833"/>
    </source>
</evidence>
<evidence type="ECO:0000313" key="8">
    <source>
        <dbReference type="EMBL" id="MRI82014.1"/>
    </source>
</evidence>
<comment type="cofactor">
    <cofactor evidence="6">
        <name>Zn(2+)</name>
        <dbReference type="ChEBI" id="CHEBI:29105"/>
    </cofactor>
    <text evidence="6">Binds 1 zinc ion.</text>
</comment>
<comment type="similarity">
    <text evidence="6">Belongs to the peptidase M3 family.</text>
</comment>
<evidence type="ECO:0000256" key="5">
    <source>
        <dbReference type="ARBA" id="ARBA00023049"/>
    </source>
</evidence>
<evidence type="ECO:0000313" key="9">
    <source>
        <dbReference type="Proteomes" id="UP000469870"/>
    </source>
</evidence>
<dbReference type="CDD" id="cd09606">
    <property type="entry name" value="M3B_PepF"/>
    <property type="match status" value="1"/>
</dbReference>
<gene>
    <name evidence="8" type="ORF">GIY11_08360</name>
</gene>
<dbReference type="AlphaFoldDB" id="A0A844BLQ1"/>
<keyword evidence="1 6" id="KW-0645">Protease</keyword>
<dbReference type="Pfam" id="PF01432">
    <property type="entry name" value="Peptidase_M3"/>
    <property type="match status" value="1"/>
</dbReference>
<keyword evidence="2 6" id="KW-0479">Metal-binding</keyword>
<dbReference type="NCBIfam" id="TIGR02289">
    <property type="entry name" value="M3_not_pepF"/>
    <property type="match status" value="1"/>
</dbReference>
<sequence>MKFNQYEYQRPDMEQVEVNYTNSIAAVQSATSSEEAIEAVKQVQSLQKSLDTQNQLVGIRHSIDTRDTFYEEESAFWDENSPLIEKWQNEYYQAILTSDYLEAITEYVSKPFIQMAENSMKVFDPKIIPLLQTENKLSTEYSKLLASAAIEYKGETYNLSGLAAFQQSIDRDERKAVTQLSSNFFSDNLDELDRIYDELVKTRNQIALELGFKDFIEVGYLRMNRLDYNREDVEVYRQEVLKHVVPLSEEIFKRQAKRIGIEDLKYYDLNLEYVDGNAKPIGTPEEIVQSGVKMYHELSPETGEFIDFMVEKELLDLVTKPGKQGGGYCTYIPDYKSPYIFSNFNGTSGDVDVLTHEAGHAFQVYQSRWIETPEVIWPTFESCEIHSMSMEFIAWPWMELFFGDQTDKYKYSHLASGVTFLPYGVLVDHFQHEVYEKPNMTPEERRQTWRKLEKMYNPWKDYDGDTYFENGGFWMKQGHIFASPFYYIDYTLAQVCAFQFWKRTQIDQDETAWEDYLNICRLGGTQSFLQIVETANLKSPFEEGSLTAVIETIREYLNGISDEALQTK</sequence>
<keyword evidence="5 6" id="KW-0482">Metalloprotease</keyword>
<name>A0A844BLQ1_9LACT</name>
<dbReference type="GO" id="GO:0006508">
    <property type="term" value="P:proteolysis"/>
    <property type="evidence" value="ECO:0007669"/>
    <property type="project" value="UniProtKB-KW"/>
</dbReference>
<dbReference type="SUPFAM" id="SSF55486">
    <property type="entry name" value="Metalloproteases ('zincins'), catalytic domain"/>
    <property type="match status" value="1"/>
</dbReference>
<reference evidence="8 9" key="1">
    <citation type="submission" date="2019-11" db="EMBL/GenBank/DDBJ databases">
        <title>Characterisation of Fundicoccus ignavus gen. nov. sp. nov., a novel genus of the family Aerococcaceae isolated from bulk tank milk.</title>
        <authorList>
            <person name="Siebert A."/>
            <person name="Huptas C."/>
            <person name="Wenning M."/>
            <person name="Scherer S."/>
            <person name="Doll E.V."/>
        </authorList>
    </citation>
    <scope>NUCLEOTIDE SEQUENCE [LARGE SCALE GENOMIC DNA]</scope>
    <source>
        <strain evidence="8 9">DSM 109653</strain>
    </source>
</reference>
<protein>
    <submittedName>
        <fullName evidence="8">M3 family oligoendopeptidase</fullName>
    </submittedName>
</protein>
<proteinExistence type="inferred from homology"/>
<accession>A0A844BLQ1</accession>
<dbReference type="Proteomes" id="UP000469870">
    <property type="component" value="Unassembled WGS sequence"/>
</dbReference>